<evidence type="ECO:0000313" key="4">
    <source>
        <dbReference type="Proteomes" id="UP000226357"/>
    </source>
</evidence>
<protein>
    <recommendedName>
        <fullName evidence="5">Group-specific protein</fullName>
    </recommendedName>
</protein>
<organism evidence="3 4">
    <name type="scientific">Bacillus cereus</name>
    <dbReference type="NCBI Taxonomy" id="1396"/>
    <lineage>
        <taxon>Bacteria</taxon>
        <taxon>Bacillati</taxon>
        <taxon>Bacillota</taxon>
        <taxon>Bacilli</taxon>
        <taxon>Bacillales</taxon>
        <taxon>Bacillaceae</taxon>
        <taxon>Bacillus</taxon>
        <taxon>Bacillus cereus group</taxon>
    </lineage>
</organism>
<dbReference type="AlphaFoldDB" id="A0AA44TDF9"/>
<reference evidence="3 4" key="1">
    <citation type="submission" date="2017-09" db="EMBL/GenBank/DDBJ databases">
        <title>Large-scale bioinformatics analysis of Bacillus genomes uncovers conserved roles of natural products in bacterial physiology.</title>
        <authorList>
            <consortium name="Agbiome Team Llc"/>
            <person name="Bleich R.M."/>
            <person name="Grubbs K.J."/>
            <person name="Santa Maria K.C."/>
            <person name="Allen S.E."/>
            <person name="Farag S."/>
            <person name="Shank E.A."/>
            <person name="Bowers A."/>
        </authorList>
    </citation>
    <scope>NUCLEOTIDE SEQUENCE [LARGE SCALE GENOMIC DNA]</scope>
    <source>
        <strain evidence="3 4">AFS067272</strain>
    </source>
</reference>
<evidence type="ECO:0000256" key="1">
    <source>
        <dbReference type="SAM" id="MobiDB-lite"/>
    </source>
</evidence>
<sequence length="70" mass="6624">MKRKIGTAVVGLSVLGFGIFGAAHGNGGGAVQVASIGGPDGASVYNHGDVPAPKLETHGDYGGAPGGGGH</sequence>
<feature type="compositionally biased region" description="Gly residues" evidence="1">
    <location>
        <begin position="60"/>
        <end position="70"/>
    </location>
</feature>
<feature type="region of interest" description="Disordered" evidence="1">
    <location>
        <begin position="45"/>
        <end position="70"/>
    </location>
</feature>
<gene>
    <name evidence="3" type="ORF">COK38_26310</name>
</gene>
<accession>A0AA44TDF9</accession>
<feature type="chain" id="PRO_5041456788" description="Group-specific protein" evidence="2">
    <location>
        <begin position="23"/>
        <end position="70"/>
    </location>
</feature>
<dbReference type="EMBL" id="NVBO01000369">
    <property type="protein sequence ID" value="PFR87403.1"/>
    <property type="molecule type" value="Genomic_DNA"/>
</dbReference>
<comment type="caution">
    <text evidence="3">The sequence shown here is derived from an EMBL/GenBank/DDBJ whole genome shotgun (WGS) entry which is preliminary data.</text>
</comment>
<evidence type="ECO:0000256" key="2">
    <source>
        <dbReference type="SAM" id="SignalP"/>
    </source>
</evidence>
<name>A0AA44TDF9_BACCE</name>
<dbReference type="Proteomes" id="UP000226357">
    <property type="component" value="Unassembled WGS sequence"/>
</dbReference>
<feature type="signal peptide" evidence="2">
    <location>
        <begin position="1"/>
        <end position="22"/>
    </location>
</feature>
<evidence type="ECO:0000313" key="3">
    <source>
        <dbReference type="EMBL" id="PFR87403.1"/>
    </source>
</evidence>
<keyword evidence="2" id="KW-0732">Signal</keyword>
<evidence type="ECO:0008006" key="5">
    <source>
        <dbReference type="Google" id="ProtNLM"/>
    </source>
</evidence>
<proteinExistence type="predicted"/>